<evidence type="ECO:0000313" key="2">
    <source>
        <dbReference type="EMBL" id="SIT00912.1"/>
    </source>
</evidence>
<accession>A0A1N7NRI6</accession>
<dbReference type="InterPro" id="IPR018490">
    <property type="entry name" value="cNMP-bd_dom_sf"/>
</dbReference>
<dbReference type="InterPro" id="IPR000595">
    <property type="entry name" value="cNMP-bd_dom"/>
</dbReference>
<dbReference type="GO" id="GO:0005829">
    <property type="term" value="C:cytosol"/>
    <property type="evidence" value="ECO:0007669"/>
    <property type="project" value="TreeGrafter"/>
</dbReference>
<evidence type="ECO:0000313" key="3">
    <source>
        <dbReference type="Proteomes" id="UP000185639"/>
    </source>
</evidence>
<dbReference type="SUPFAM" id="SSF51206">
    <property type="entry name" value="cAMP-binding domain-like"/>
    <property type="match status" value="2"/>
</dbReference>
<dbReference type="Pfam" id="PF00027">
    <property type="entry name" value="cNMP_binding"/>
    <property type="match status" value="1"/>
</dbReference>
<dbReference type="EMBL" id="FTOH01000007">
    <property type="protein sequence ID" value="SIT00912.1"/>
    <property type="molecule type" value="Genomic_DNA"/>
</dbReference>
<feature type="domain" description="Cyclic nucleotide-binding" evidence="1">
    <location>
        <begin position="134"/>
        <end position="249"/>
    </location>
</feature>
<dbReference type="PRINTS" id="PR00103">
    <property type="entry name" value="CAMPKINASE"/>
</dbReference>
<keyword evidence="3" id="KW-1185">Reference proteome</keyword>
<dbReference type="Proteomes" id="UP000185639">
    <property type="component" value="Unassembled WGS sequence"/>
</dbReference>
<dbReference type="GO" id="GO:0003700">
    <property type="term" value="F:DNA-binding transcription factor activity"/>
    <property type="evidence" value="ECO:0007669"/>
    <property type="project" value="TreeGrafter"/>
</dbReference>
<dbReference type="OrthoDB" id="6978933at2"/>
<protein>
    <submittedName>
        <fullName evidence="2">Cyclic nucleotide-binding domain-containing protein</fullName>
    </submittedName>
</protein>
<dbReference type="RefSeq" id="WP_076516598.1">
    <property type="nucleotide sequence ID" value="NZ_FTOH01000007.1"/>
</dbReference>
<dbReference type="STRING" id="484498.SAMN05421686_107215"/>
<dbReference type="Gene3D" id="2.60.120.10">
    <property type="entry name" value="Jelly Rolls"/>
    <property type="match status" value="1"/>
</dbReference>
<dbReference type="InterPro" id="IPR050397">
    <property type="entry name" value="Env_Response_Regulators"/>
</dbReference>
<sequence>MYQNGTEPATGFEANSPRLQQLAREMLLGFAYTQNTVTFESVDDLYEHFDEDTLFLVKDGIINICSNENTLFSCEEGDLIGISQSFHLPSPTLMTDGYVELQPINRDDFLLHIYNDKRRQHCWSHYLVTLNSLLTERLGALSKEQLKPAAGFLNFSAGDTIIQQGDDADMVYTIISGNADVIVDGVSVGELGEDEVFGAMAVFTGEKRSASIIASTACTVMAVPQQDFTVLIKAQPQAAVNLIENLARRINMMNQQVLEQH</sequence>
<dbReference type="PANTHER" id="PTHR24567:SF74">
    <property type="entry name" value="HTH-TYPE TRANSCRIPTIONAL REGULATOR ARCR"/>
    <property type="match status" value="1"/>
</dbReference>
<dbReference type="InterPro" id="IPR014710">
    <property type="entry name" value="RmlC-like_jellyroll"/>
</dbReference>
<reference evidence="3" key="1">
    <citation type="submission" date="2017-01" db="EMBL/GenBank/DDBJ databases">
        <authorList>
            <person name="Varghese N."/>
            <person name="Submissions S."/>
        </authorList>
    </citation>
    <scope>NUCLEOTIDE SEQUENCE [LARGE SCALE GENOMIC DNA]</scope>
    <source>
        <strain evidence="3">DSM 24913</strain>
    </source>
</reference>
<dbReference type="PANTHER" id="PTHR24567">
    <property type="entry name" value="CRP FAMILY TRANSCRIPTIONAL REGULATORY PROTEIN"/>
    <property type="match status" value="1"/>
</dbReference>
<organism evidence="2 3">
    <name type="scientific">Thalassolituus maritimus</name>
    <dbReference type="NCBI Taxonomy" id="484498"/>
    <lineage>
        <taxon>Bacteria</taxon>
        <taxon>Pseudomonadati</taxon>
        <taxon>Pseudomonadota</taxon>
        <taxon>Gammaproteobacteria</taxon>
        <taxon>Oceanospirillales</taxon>
        <taxon>Oceanospirillaceae</taxon>
        <taxon>Thalassolituus</taxon>
    </lineage>
</organism>
<name>A0A1N7NRI6_9GAMM</name>
<dbReference type="CDD" id="cd00038">
    <property type="entry name" value="CAP_ED"/>
    <property type="match status" value="1"/>
</dbReference>
<proteinExistence type="predicted"/>
<evidence type="ECO:0000259" key="1">
    <source>
        <dbReference type="PROSITE" id="PS50042"/>
    </source>
</evidence>
<dbReference type="PROSITE" id="PS50042">
    <property type="entry name" value="CNMP_BINDING_3"/>
    <property type="match status" value="1"/>
</dbReference>
<gene>
    <name evidence="2" type="ORF">SAMN05421686_107215</name>
</gene>
<dbReference type="AlphaFoldDB" id="A0A1N7NRI6"/>
<dbReference type="SMART" id="SM00100">
    <property type="entry name" value="cNMP"/>
    <property type="match status" value="1"/>
</dbReference>